<dbReference type="SUPFAM" id="SSF160443">
    <property type="entry name" value="SMR domain-like"/>
    <property type="match status" value="1"/>
</dbReference>
<dbReference type="PROSITE" id="PS50828">
    <property type="entry name" value="SMR"/>
    <property type="match status" value="1"/>
</dbReference>
<dbReference type="Pfam" id="PF01713">
    <property type="entry name" value="Smr"/>
    <property type="match status" value="1"/>
</dbReference>
<name>A0A1H6Q9T0_9GAMM</name>
<dbReference type="PANTHER" id="PTHR35562:SF2">
    <property type="entry name" value="DNA ENDONUCLEASE SMRA-RELATED"/>
    <property type="match status" value="1"/>
</dbReference>
<dbReference type="GO" id="GO:0004520">
    <property type="term" value="F:DNA endonuclease activity"/>
    <property type="evidence" value="ECO:0007669"/>
    <property type="project" value="TreeGrafter"/>
</dbReference>
<dbReference type="AlphaFoldDB" id="A0A1H6Q9T0"/>
<keyword evidence="2" id="KW-0255">Endonuclease</keyword>
<dbReference type="SMART" id="SM00463">
    <property type="entry name" value="SMR"/>
    <property type="match status" value="1"/>
</dbReference>
<gene>
    <name evidence="2" type="ORF">SAMN05421831_10163</name>
</gene>
<sequence length="207" mass="24212">MSTAYTGVKTHISLEEEQIFRQEMHNVVPIQSTYANVQTKVSQQNQLAKKLRRQALESQLETENNPLSDNEYVELLHPYDELSFYRQGVQEGVLRKLRLGHYHLDAKLHIQHLSVQQARRQLYTFIQEGLQLELRTLLIVHGRGQHIQDRRALLKSYLAKWLTEIPQVLAFYSAQMHHGGTGATYVLLRKSRRQSEANRQIFNRGRL</sequence>
<dbReference type="InterPro" id="IPR002625">
    <property type="entry name" value="Smr_dom"/>
</dbReference>
<dbReference type="Proteomes" id="UP000242999">
    <property type="component" value="Unassembled WGS sequence"/>
</dbReference>
<keyword evidence="2" id="KW-0378">Hydrolase</keyword>
<evidence type="ECO:0000313" key="3">
    <source>
        <dbReference type="Proteomes" id="UP000242999"/>
    </source>
</evidence>
<reference evidence="3" key="1">
    <citation type="submission" date="2016-10" db="EMBL/GenBank/DDBJ databases">
        <authorList>
            <person name="Varghese N."/>
            <person name="Submissions S."/>
        </authorList>
    </citation>
    <scope>NUCLEOTIDE SEQUENCE [LARGE SCALE GENOMIC DNA]</scope>
    <source>
        <strain evidence="3">DSM 7165</strain>
    </source>
</reference>
<evidence type="ECO:0000259" key="1">
    <source>
        <dbReference type="PROSITE" id="PS50828"/>
    </source>
</evidence>
<accession>A0A1H6Q9T0</accession>
<organism evidence="2 3">
    <name type="scientific">Allopseudospirillum japonicum</name>
    <dbReference type="NCBI Taxonomy" id="64971"/>
    <lineage>
        <taxon>Bacteria</taxon>
        <taxon>Pseudomonadati</taxon>
        <taxon>Pseudomonadota</taxon>
        <taxon>Gammaproteobacteria</taxon>
        <taxon>Oceanospirillales</taxon>
        <taxon>Oceanospirillaceae</taxon>
        <taxon>Allopseudospirillum</taxon>
    </lineage>
</organism>
<protein>
    <submittedName>
        <fullName evidence="2">DNA-nicking endonuclease, Smr domain</fullName>
    </submittedName>
</protein>
<dbReference type="Gene3D" id="3.30.1370.110">
    <property type="match status" value="1"/>
</dbReference>
<dbReference type="InterPro" id="IPR036063">
    <property type="entry name" value="Smr_dom_sf"/>
</dbReference>
<dbReference type="EMBL" id="FNYH01000001">
    <property type="protein sequence ID" value="SEI37574.1"/>
    <property type="molecule type" value="Genomic_DNA"/>
</dbReference>
<dbReference type="InterPro" id="IPR047688">
    <property type="entry name" value="Endonuc_SmrA"/>
</dbReference>
<proteinExistence type="predicted"/>
<dbReference type="STRING" id="64971.SAMN05421831_10163"/>
<dbReference type="NCBIfam" id="NF033154">
    <property type="entry name" value="endonuc_SmrA"/>
    <property type="match status" value="1"/>
</dbReference>
<evidence type="ECO:0000313" key="2">
    <source>
        <dbReference type="EMBL" id="SEI37574.1"/>
    </source>
</evidence>
<dbReference type="PANTHER" id="PTHR35562">
    <property type="entry name" value="DNA ENDONUCLEASE SMRA-RELATED"/>
    <property type="match status" value="1"/>
</dbReference>
<dbReference type="RefSeq" id="WP_177166723.1">
    <property type="nucleotide sequence ID" value="NZ_FNYH01000001.1"/>
</dbReference>
<keyword evidence="3" id="KW-1185">Reference proteome</keyword>
<feature type="domain" description="Smr" evidence="1">
    <location>
        <begin position="108"/>
        <end position="189"/>
    </location>
</feature>
<keyword evidence="2" id="KW-0540">Nuclease</keyword>